<dbReference type="RefSeq" id="WP_217427048.1">
    <property type="nucleotide sequence ID" value="NZ_CABPSM010000012.1"/>
</dbReference>
<reference evidence="3 4" key="1">
    <citation type="submission" date="2019-08" db="EMBL/GenBank/DDBJ databases">
        <authorList>
            <person name="Peeters C."/>
        </authorList>
    </citation>
    <scope>NUCLEOTIDE SEQUENCE [LARGE SCALE GENOMIC DNA]</scope>
    <source>
        <strain evidence="3 4">LMG 31112</strain>
    </source>
</reference>
<dbReference type="PANTHER" id="PTHR42760:SF135">
    <property type="entry name" value="BLL7886 PROTEIN"/>
    <property type="match status" value="1"/>
</dbReference>
<dbReference type="SUPFAM" id="SSF51735">
    <property type="entry name" value="NAD(P)-binding Rossmann-fold domains"/>
    <property type="match status" value="1"/>
</dbReference>
<dbReference type="AlphaFoldDB" id="A0A5E4XEA0"/>
<protein>
    <submittedName>
        <fullName evidence="3">Short-chain dehydrogenase</fullName>
    </submittedName>
</protein>
<dbReference type="Gene3D" id="3.40.50.720">
    <property type="entry name" value="NAD(P)-binding Rossmann-like Domain"/>
    <property type="match status" value="1"/>
</dbReference>
<dbReference type="FunFam" id="3.40.50.720:FF:000084">
    <property type="entry name" value="Short-chain dehydrogenase reductase"/>
    <property type="match status" value="1"/>
</dbReference>
<dbReference type="PRINTS" id="PR00081">
    <property type="entry name" value="GDHRDH"/>
</dbReference>
<evidence type="ECO:0000256" key="1">
    <source>
        <dbReference type="ARBA" id="ARBA00006484"/>
    </source>
</evidence>
<organism evidence="3 4">
    <name type="scientific">Pandoraea horticolens</name>
    <dbReference type="NCBI Taxonomy" id="2508298"/>
    <lineage>
        <taxon>Bacteria</taxon>
        <taxon>Pseudomonadati</taxon>
        <taxon>Pseudomonadota</taxon>
        <taxon>Betaproteobacteria</taxon>
        <taxon>Burkholderiales</taxon>
        <taxon>Burkholderiaceae</taxon>
        <taxon>Pandoraea</taxon>
    </lineage>
</organism>
<proteinExistence type="inferred from homology"/>
<dbReference type="PRINTS" id="PR00080">
    <property type="entry name" value="SDRFAMILY"/>
</dbReference>
<dbReference type="InterPro" id="IPR002347">
    <property type="entry name" value="SDR_fam"/>
</dbReference>
<dbReference type="EMBL" id="CABPSM010000012">
    <property type="protein sequence ID" value="VVE34761.1"/>
    <property type="molecule type" value="Genomic_DNA"/>
</dbReference>
<keyword evidence="4" id="KW-1185">Reference proteome</keyword>
<comment type="similarity">
    <text evidence="1 2">Belongs to the short-chain dehydrogenases/reductases (SDR) family.</text>
</comment>
<dbReference type="Proteomes" id="UP000343317">
    <property type="component" value="Unassembled WGS sequence"/>
</dbReference>
<dbReference type="CDD" id="cd05233">
    <property type="entry name" value="SDR_c"/>
    <property type="match status" value="1"/>
</dbReference>
<name>A0A5E4XEA0_9BURK</name>
<dbReference type="GO" id="GO:0030497">
    <property type="term" value="P:fatty acid elongation"/>
    <property type="evidence" value="ECO:0007669"/>
    <property type="project" value="TreeGrafter"/>
</dbReference>
<dbReference type="GO" id="GO:0016616">
    <property type="term" value="F:oxidoreductase activity, acting on the CH-OH group of donors, NAD or NADP as acceptor"/>
    <property type="evidence" value="ECO:0007669"/>
    <property type="project" value="TreeGrafter"/>
</dbReference>
<sequence length="262" mass="27169">MMNLQLTGKTAIVTGASRGIGLAIVRELVAQGMQVVGAARTLTDDLKKSGATPVSVDLTAADGPRRLIEQTQAKYGGLDLLVNNLGGGGDKEHPTTFLESTDAQWMEMFELNFFSTVRVTRAALPDLMARRGGIINFSSMCARIPHTGPLPYAASKGAINTFSKGLAEELGPQGVRVNTISPGAVLTEQWSGPDGFGAKLAAARGISLEQLLRDVPAELGATTGQFADPAHVASLVAYLASPLAAAIHGADYAINGGAIKTA</sequence>
<accession>A0A5E4XEA0</accession>
<dbReference type="Pfam" id="PF00106">
    <property type="entry name" value="adh_short"/>
    <property type="match status" value="1"/>
</dbReference>
<gene>
    <name evidence="3" type="ORF">PHO31112_03821</name>
</gene>
<evidence type="ECO:0000256" key="2">
    <source>
        <dbReference type="RuleBase" id="RU000363"/>
    </source>
</evidence>
<evidence type="ECO:0000313" key="3">
    <source>
        <dbReference type="EMBL" id="VVE34761.1"/>
    </source>
</evidence>
<dbReference type="PANTHER" id="PTHR42760">
    <property type="entry name" value="SHORT-CHAIN DEHYDROGENASES/REDUCTASES FAMILY MEMBER"/>
    <property type="match status" value="1"/>
</dbReference>
<dbReference type="InterPro" id="IPR036291">
    <property type="entry name" value="NAD(P)-bd_dom_sf"/>
</dbReference>
<evidence type="ECO:0000313" key="4">
    <source>
        <dbReference type="Proteomes" id="UP000343317"/>
    </source>
</evidence>